<dbReference type="SUPFAM" id="SSF54211">
    <property type="entry name" value="Ribosomal protein S5 domain 2-like"/>
    <property type="match status" value="1"/>
</dbReference>
<dbReference type="NCBIfam" id="NF009891">
    <property type="entry name" value="PRK13351.1-1"/>
    <property type="match status" value="1"/>
</dbReference>
<dbReference type="InterPro" id="IPR027417">
    <property type="entry name" value="P-loop_NTPase"/>
</dbReference>
<dbReference type="CDD" id="cd16262">
    <property type="entry name" value="EFG_III"/>
    <property type="match status" value="1"/>
</dbReference>
<dbReference type="SMART" id="SM00889">
    <property type="entry name" value="EFG_IV"/>
    <property type="match status" value="1"/>
</dbReference>
<comment type="function">
    <text evidence="5">Catalyzes the GTP-dependent ribosomal translocation step during translation elongation. During this step, the ribosome changes from the pre-translocational (PRE) to the post-translocational (POST) state as the newly formed A-site-bound peptidyl-tRNA and P-site-bound deacylated tRNA move to the P and E sites, respectively. Catalyzes the coordinated movement of the two tRNA molecules, the mRNA and conformational changes in the ribosome.</text>
</comment>
<dbReference type="Gene3D" id="3.30.70.870">
    <property type="entry name" value="Elongation Factor G (Translational Gtpase), domain 3"/>
    <property type="match status" value="1"/>
</dbReference>
<dbReference type="InterPro" id="IPR053905">
    <property type="entry name" value="EF-G-like_DII"/>
</dbReference>
<keyword evidence="2 7" id="KW-0251">Elongation factor</keyword>
<evidence type="ECO:0000256" key="2">
    <source>
        <dbReference type="ARBA" id="ARBA00022768"/>
    </source>
</evidence>
<dbReference type="NCBIfam" id="NF009381">
    <property type="entry name" value="PRK12740.1-5"/>
    <property type="match status" value="1"/>
</dbReference>
<keyword evidence="3" id="KW-0648">Protein biosynthesis</keyword>
<keyword evidence="1" id="KW-0547">Nucleotide-binding</keyword>
<reference evidence="8" key="1">
    <citation type="submission" date="2021-11" db="EMBL/GenBank/DDBJ databases">
        <title>Cultivation dependent microbiological survey of springs from the worlds oldest radium mine currently devoted to the extraction of radon-saturated water.</title>
        <authorList>
            <person name="Kapinusova G."/>
            <person name="Smrhova T."/>
            <person name="Strejcek M."/>
            <person name="Suman J."/>
            <person name="Jani K."/>
            <person name="Pajer P."/>
            <person name="Uhlik O."/>
        </authorList>
    </citation>
    <scope>NUCLEOTIDE SEQUENCE [LARGE SCALE GENOMIC DNA]</scope>
    <source>
        <strain evidence="8">J379</strain>
    </source>
</reference>
<feature type="domain" description="Tr-type G" evidence="6">
    <location>
        <begin position="6"/>
        <end position="280"/>
    </location>
</feature>
<dbReference type="Pfam" id="PF03764">
    <property type="entry name" value="EFG_IV"/>
    <property type="match status" value="1"/>
</dbReference>
<dbReference type="InterPro" id="IPR005517">
    <property type="entry name" value="Transl_elong_EFG/EF2_IV"/>
</dbReference>
<sequence>MPTPADRIRNVALVGHRGAGKTSLHEALLFQAGSVSRLGSVTEGTTVSDSEDDEQARKMSISAHLSSFDWQDRKINLIDAPGDPSFVADALGAMQVCESAVFVINAVMGVEVGTQRLFKQAAELDLARLIFVNMLDRERADFFRTLDGLKAAFGPHVVATEIPIGSEHEVRGVIDLVDMQAYEYPSDARDACREIPIPEDLQALAEEYRDRMMDEICEVSDTLTERYLDGVEISHDEIVAALKEGTNHGGLFPVTCGVATRNLGSDRLLDAIVEDLPSPVKHGALELPEVTLEADPGRELFAYVFKTRADPYAGRINLFRVYQGVMDHDTTVMNTRTHHKERIGQLIVFAGRENAHARAFGPGDIGAVAKLKETRAGDWLAERDEPITMPPVRFPAPVMAFAIEPSSPGDEEKVFTALRRLQEEDPTIDLHRDAQTGEQIVAGLSQVHVEVIVGRLKDRFGAEVTLKPPRVPYQETITAPAKAHGRHKKQTGGRGQFGDCHIEIEPLPAGDPHDLVFEDKIKGGVIPHGFIPAVEKGVRDALAHGPVGGFPVRGVRVRLVDGSYHSVDSSEQAFRTAGALAMREALRVAAPVLLEPVMLVTLSVPETSVGDVIGDLNGRRGHPLGMEQQGAMTEVRAEAPMAELLDFAPDLRALTGGQGDYTLELSRYQEVPAHIAQKVVQSGSEAADAVRA</sequence>
<evidence type="ECO:0000256" key="5">
    <source>
        <dbReference type="ARBA" id="ARBA00024731"/>
    </source>
</evidence>
<dbReference type="Pfam" id="PF00679">
    <property type="entry name" value="EFG_C"/>
    <property type="match status" value="1"/>
</dbReference>
<dbReference type="Gene3D" id="2.40.30.10">
    <property type="entry name" value="Translation factors"/>
    <property type="match status" value="1"/>
</dbReference>
<dbReference type="Pfam" id="PF00009">
    <property type="entry name" value="GTP_EFTU"/>
    <property type="match status" value="1"/>
</dbReference>
<dbReference type="InterPro" id="IPR047872">
    <property type="entry name" value="EFG_IV"/>
</dbReference>
<dbReference type="CDD" id="cd01434">
    <property type="entry name" value="EFG_mtEFG1_IV"/>
    <property type="match status" value="1"/>
</dbReference>
<dbReference type="PROSITE" id="PS51722">
    <property type="entry name" value="G_TR_2"/>
    <property type="match status" value="1"/>
</dbReference>
<proteinExistence type="predicted"/>
<dbReference type="SUPFAM" id="SSF54980">
    <property type="entry name" value="EF-G C-terminal domain-like"/>
    <property type="match status" value="2"/>
</dbReference>
<dbReference type="CDD" id="cd04170">
    <property type="entry name" value="EF-G_bact"/>
    <property type="match status" value="1"/>
</dbReference>
<organism evidence="7 8">
    <name type="scientific">Svornostia abyssi</name>
    <dbReference type="NCBI Taxonomy" id="2898438"/>
    <lineage>
        <taxon>Bacteria</taxon>
        <taxon>Bacillati</taxon>
        <taxon>Actinomycetota</taxon>
        <taxon>Thermoleophilia</taxon>
        <taxon>Solirubrobacterales</taxon>
        <taxon>Baekduiaceae</taxon>
        <taxon>Svornostia</taxon>
    </lineage>
</organism>
<evidence type="ECO:0000256" key="4">
    <source>
        <dbReference type="ARBA" id="ARBA00023134"/>
    </source>
</evidence>
<dbReference type="Gene3D" id="3.40.50.300">
    <property type="entry name" value="P-loop containing nucleotide triphosphate hydrolases"/>
    <property type="match status" value="1"/>
</dbReference>
<dbReference type="SUPFAM" id="SSF52540">
    <property type="entry name" value="P-loop containing nucleoside triphosphate hydrolases"/>
    <property type="match status" value="1"/>
</dbReference>
<name>A0ABY5PCH8_9ACTN</name>
<evidence type="ECO:0000313" key="8">
    <source>
        <dbReference type="Proteomes" id="UP001058860"/>
    </source>
</evidence>
<keyword evidence="8" id="KW-1185">Reference proteome</keyword>
<dbReference type="InterPro" id="IPR009000">
    <property type="entry name" value="Transl_B-barrel_sf"/>
</dbReference>
<dbReference type="Pfam" id="PF14492">
    <property type="entry name" value="EFG_III"/>
    <property type="match status" value="1"/>
</dbReference>
<dbReference type="InterPro" id="IPR009022">
    <property type="entry name" value="EFG_III"/>
</dbReference>
<evidence type="ECO:0000259" key="6">
    <source>
        <dbReference type="PROSITE" id="PS51722"/>
    </source>
</evidence>
<dbReference type="Proteomes" id="UP001058860">
    <property type="component" value="Chromosome"/>
</dbReference>
<accession>A0ABY5PCH8</accession>
<dbReference type="InterPro" id="IPR035647">
    <property type="entry name" value="EFG_III/V"/>
</dbReference>
<dbReference type="InterPro" id="IPR020568">
    <property type="entry name" value="Ribosomal_Su5_D2-typ_SF"/>
</dbReference>
<evidence type="ECO:0000256" key="1">
    <source>
        <dbReference type="ARBA" id="ARBA00022741"/>
    </source>
</evidence>
<protein>
    <submittedName>
        <fullName evidence="7">Elongation factor G</fullName>
    </submittedName>
</protein>
<dbReference type="GO" id="GO:0003746">
    <property type="term" value="F:translation elongation factor activity"/>
    <property type="evidence" value="ECO:0007669"/>
    <property type="project" value="UniProtKB-KW"/>
</dbReference>
<dbReference type="InterPro" id="IPR014721">
    <property type="entry name" value="Ribsml_uS5_D2-typ_fold_subgr"/>
</dbReference>
<dbReference type="NCBIfam" id="NF009379">
    <property type="entry name" value="PRK12740.1-3"/>
    <property type="match status" value="1"/>
</dbReference>
<gene>
    <name evidence="7" type="ORF">LRS13_15755</name>
</gene>
<evidence type="ECO:0000313" key="7">
    <source>
        <dbReference type="EMBL" id="UUY02165.1"/>
    </source>
</evidence>
<dbReference type="InterPro" id="IPR005225">
    <property type="entry name" value="Small_GTP-bd"/>
</dbReference>
<dbReference type="Gene3D" id="3.30.70.240">
    <property type="match status" value="1"/>
</dbReference>
<dbReference type="Gene3D" id="3.30.230.10">
    <property type="match status" value="1"/>
</dbReference>
<dbReference type="RefSeq" id="WP_353862698.1">
    <property type="nucleotide sequence ID" value="NZ_CP088295.1"/>
</dbReference>
<keyword evidence="4" id="KW-0342">GTP-binding</keyword>
<dbReference type="InterPro" id="IPR041095">
    <property type="entry name" value="EFG_II"/>
</dbReference>
<dbReference type="Pfam" id="PF22042">
    <property type="entry name" value="EF-G_D2"/>
    <property type="match status" value="1"/>
</dbReference>
<dbReference type="NCBIfam" id="TIGR00231">
    <property type="entry name" value="small_GTP"/>
    <property type="match status" value="1"/>
</dbReference>
<dbReference type="InterPro" id="IPR000795">
    <property type="entry name" value="T_Tr_GTP-bd_dom"/>
</dbReference>
<dbReference type="SUPFAM" id="SSF50447">
    <property type="entry name" value="Translation proteins"/>
    <property type="match status" value="1"/>
</dbReference>
<dbReference type="InterPro" id="IPR000640">
    <property type="entry name" value="EFG_V-like"/>
</dbReference>
<dbReference type="EMBL" id="CP088295">
    <property type="protein sequence ID" value="UUY02165.1"/>
    <property type="molecule type" value="Genomic_DNA"/>
</dbReference>
<evidence type="ECO:0000256" key="3">
    <source>
        <dbReference type="ARBA" id="ARBA00022917"/>
    </source>
</evidence>
<dbReference type="PANTHER" id="PTHR43261:SF1">
    <property type="entry name" value="RIBOSOME-RELEASING FACTOR 2, MITOCHONDRIAL"/>
    <property type="match status" value="1"/>
</dbReference>
<dbReference type="CDD" id="cd03713">
    <property type="entry name" value="EFG_mtEFG_C"/>
    <property type="match status" value="1"/>
</dbReference>
<dbReference type="PANTHER" id="PTHR43261">
    <property type="entry name" value="TRANSLATION ELONGATION FACTOR G-RELATED"/>
    <property type="match status" value="1"/>
</dbReference>
<dbReference type="InterPro" id="IPR035649">
    <property type="entry name" value="EFG_V"/>
</dbReference>
<dbReference type="SMART" id="SM00838">
    <property type="entry name" value="EFG_C"/>
    <property type="match status" value="1"/>
</dbReference>